<evidence type="ECO:0000256" key="7">
    <source>
        <dbReference type="ARBA" id="ARBA00023134"/>
    </source>
</evidence>
<dbReference type="CDD" id="cd01883">
    <property type="entry name" value="EF1_alpha"/>
    <property type="match status" value="1"/>
</dbReference>
<proteinExistence type="inferred from homology"/>
<dbReference type="PANTHER" id="PTHR23115">
    <property type="entry name" value="TRANSLATION FACTOR"/>
    <property type="match status" value="1"/>
</dbReference>
<evidence type="ECO:0000256" key="10">
    <source>
        <dbReference type="ARBA" id="ARBA00074866"/>
    </source>
</evidence>
<evidence type="ECO:0000256" key="5">
    <source>
        <dbReference type="ARBA" id="ARBA00022801"/>
    </source>
</evidence>
<evidence type="ECO:0000259" key="11">
    <source>
        <dbReference type="PROSITE" id="PS51722"/>
    </source>
</evidence>
<dbReference type="GO" id="GO:1990533">
    <property type="term" value="C:Dom34-Hbs1 complex"/>
    <property type="evidence" value="ECO:0007669"/>
    <property type="project" value="UniProtKB-ARBA"/>
</dbReference>
<dbReference type="PRINTS" id="PR00315">
    <property type="entry name" value="ELONGATNFCT"/>
</dbReference>
<keyword evidence="3" id="KW-0963">Cytoplasm</keyword>
<dbReference type="InterPro" id="IPR050100">
    <property type="entry name" value="TRAFAC_GTPase_members"/>
</dbReference>
<sequence length="434" mass="48916">MEGLVESIKNISIKKKQLSIIFIGHVDAGKSTTGGQILYLAGKIDKRTLEKYEKESKEKNRESWYLSWALDSNPEERDKGKTTELGQAYFETEKSIVQILDAPGHKMYVPNMILGVNQADIAVLVISARQNEFEAGFEKGGQTREHIYLAKASGLSKICVLVNKMDDPTVCWSEERYNHILKSTKKLLHTLFGKNEVVYMPISGFLGLNIKENNLKDVAPWYAGPSFFEYIDSVDIPRKNTDLLYAPVSDTSKEMGGYFITVRVERGLLEKTQLKLHPGAKKINIISIAIDEEEVERVHSGETARLKIKESDEVFPGDVITATEYTETKDSNYFMAAISILDAKSLITKGYMAVMHMGAREVPVTIGELYKKEEEKILKVKFAKTGDKLMAEVIVNSPIPLEVYSPEKRTGIFTLRDETRTVGFGRVLKIKEKK</sequence>
<dbReference type="InterPro" id="IPR000795">
    <property type="entry name" value="T_Tr_GTP-bd_dom"/>
</dbReference>
<keyword evidence="12" id="KW-0251">Elongation factor</keyword>
<dbReference type="PROSITE" id="PS51722">
    <property type="entry name" value="G_TR_2"/>
    <property type="match status" value="1"/>
</dbReference>
<accession>H8ZE87</accession>
<protein>
    <recommendedName>
        <fullName evidence="10">Elongation factor 1 alpha-like protein</fullName>
    </recommendedName>
</protein>
<evidence type="ECO:0000313" key="12">
    <source>
        <dbReference type="EMBL" id="EHY64852.1"/>
    </source>
</evidence>
<dbReference type="HOGENOM" id="CLU_007265_3_8_1"/>
<keyword evidence="6" id="KW-0648">Protein biosynthesis</keyword>
<dbReference type="Gene3D" id="3.40.50.300">
    <property type="entry name" value="P-loop containing nucleotide triphosphate hydrolases"/>
    <property type="match status" value="1"/>
</dbReference>
<evidence type="ECO:0000256" key="1">
    <source>
        <dbReference type="ARBA" id="ARBA00004496"/>
    </source>
</evidence>
<keyword evidence="7" id="KW-0342">GTP-binding</keyword>
<dbReference type="SUPFAM" id="SSF52540">
    <property type="entry name" value="P-loop containing nucleoside triphosphate hydrolases"/>
    <property type="match status" value="1"/>
</dbReference>
<dbReference type="InterPro" id="IPR027417">
    <property type="entry name" value="P-loop_NTPase"/>
</dbReference>
<dbReference type="GO" id="GO:0005737">
    <property type="term" value="C:cytoplasm"/>
    <property type="evidence" value="ECO:0007669"/>
    <property type="project" value="UniProtKB-SubCell"/>
</dbReference>
<dbReference type="GO" id="GO:0005525">
    <property type="term" value="F:GTP binding"/>
    <property type="evidence" value="ECO:0007669"/>
    <property type="project" value="UniProtKB-KW"/>
</dbReference>
<dbReference type="Proteomes" id="UP000005622">
    <property type="component" value="Unassembled WGS sequence"/>
</dbReference>
<name>H8ZE87_NEMA1</name>
<organism evidence="12">
    <name type="scientific">Nematocida ausubeli (strain ATCC PRA-371 / ERTm2)</name>
    <name type="common">Nematode killer fungus</name>
    <dbReference type="NCBI Taxonomy" id="1913371"/>
    <lineage>
        <taxon>Eukaryota</taxon>
        <taxon>Fungi</taxon>
        <taxon>Fungi incertae sedis</taxon>
        <taxon>Microsporidia</taxon>
        <taxon>Nematocida</taxon>
    </lineage>
</organism>
<gene>
    <name evidence="12" type="ORF">NERG_01908</name>
</gene>
<reference evidence="12" key="1">
    <citation type="submission" date="2011-03" db="EMBL/GenBank/DDBJ databases">
        <title>The Genome Sequence of Nematocida sp1 strain ERTm2.</title>
        <authorList>
            <consortium name="The Broad Institute Genome Sequencing Platform"/>
            <consortium name="The Broad Institute Genome Sequencing Center for Infectious Disease"/>
            <person name="Cuomo C."/>
            <person name="Troemel E."/>
            <person name="Young S.K."/>
            <person name="Zeng Q."/>
            <person name="Gargeya S."/>
            <person name="Fitzgerald M."/>
            <person name="Haas B."/>
            <person name="Abouelleil A."/>
            <person name="Alvarado L."/>
            <person name="Arachchi H.M."/>
            <person name="Berlin A."/>
            <person name="Brown A."/>
            <person name="Chapman S.B."/>
            <person name="Chen Z."/>
            <person name="Dunbar C."/>
            <person name="Freedman E."/>
            <person name="Gearin G."/>
            <person name="Gellesch M."/>
            <person name="Goldberg J."/>
            <person name="Griggs A."/>
            <person name="Gujja S."/>
            <person name="Heilman E.R."/>
            <person name="Heiman D."/>
            <person name="Howarth C."/>
            <person name="Larson L."/>
            <person name="Lui A."/>
            <person name="MacDonald P.J.P."/>
            <person name="Mehta T."/>
            <person name="Montmayeur A."/>
            <person name="Murphy C."/>
            <person name="Neiman D."/>
            <person name="Pearson M."/>
            <person name="Priest M."/>
            <person name="Roberts A."/>
            <person name="Saif S."/>
            <person name="Shea T."/>
            <person name="Shenoy N."/>
            <person name="Sisk P."/>
            <person name="Stolte C."/>
            <person name="Sykes S."/>
            <person name="White J."/>
            <person name="Yandava C."/>
            <person name="Wortman J."/>
            <person name="Nusbaum C."/>
            <person name="Birren B."/>
        </authorList>
    </citation>
    <scope>NUCLEOTIDE SEQUENCE</scope>
    <source>
        <strain evidence="12">ERTm2</strain>
    </source>
</reference>
<dbReference type="SUPFAM" id="SSF50447">
    <property type="entry name" value="Translation proteins"/>
    <property type="match status" value="1"/>
</dbReference>
<comment type="similarity">
    <text evidence="2">Belongs to the TRAFAC class translation factor GTPase superfamily. Classic translation factor GTPase family. EF-Tu/EF-1A subfamily.</text>
</comment>
<dbReference type="Pfam" id="PF00009">
    <property type="entry name" value="GTP_EFTU"/>
    <property type="match status" value="1"/>
</dbReference>
<feature type="domain" description="Tr-type G" evidence="11">
    <location>
        <begin position="15"/>
        <end position="226"/>
    </location>
</feature>
<evidence type="ECO:0000256" key="6">
    <source>
        <dbReference type="ARBA" id="ARBA00022917"/>
    </source>
</evidence>
<dbReference type="EMBL" id="JH604637">
    <property type="protein sequence ID" value="EHY64852.1"/>
    <property type="molecule type" value="Genomic_DNA"/>
</dbReference>
<dbReference type="GO" id="GO:0003746">
    <property type="term" value="F:translation elongation factor activity"/>
    <property type="evidence" value="ECO:0007669"/>
    <property type="project" value="UniProtKB-KW"/>
</dbReference>
<comment type="subcellular location">
    <subcellularLocation>
        <location evidence="1">Cytoplasm</location>
    </subcellularLocation>
</comment>
<evidence type="ECO:0000256" key="2">
    <source>
        <dbReference type="ARBA" id="ARBA00007249"/>
    </source>
</evidence>
<dbReference type="Gene3D" id="2.40.30.10">
    <property type="entry name" value="Translation factors"/>
    <property type="match status" value="2"/>
</dbReference>
<dbReference type="InterPro" id="IPR009001">
    <property type="entry name" value="Transl_elong_EF1A/Init_IF2_C"/>
</dbReference>
<dbReference type="FunFam" id="3.40.50.300:FF:000204">
    <property type="entry name" value="Translation elongation factor Tu"/>
    <property type="match status" value="1"/>
</dbReference>
<evidence type="ECO:0000256" key="9">
    <source>
        <dbReference type="ARBA" id="ARBA00063537"/>
    </source>
</evidence>
<dbReference type="InterPro" id="IPR009000">
    <property type="entry name" value="Transl_B-barrel_sf"/>
</dbReference>
<dbReference type="InterPro" id="IPR054696">
    <property type="entry name" value="GTP-eEF1A_C"/>
</dbReference>
<comment type="catalytic activity">
    <reaction evidence="8">
        <text>GTP + H2O = GDP + phosphate + H(+)</text>
        <dbReference type="Rhea" id="RHEA:19669"/>
        <dbReference type="ChEBI" id="CHEBI:15377"/>
        <dbReference type="ChEBI" id="CHEBI:15378"/>
        <dbReference type="ChEBI" id="CHEBI:37565"/>
        <dbReference type="ChEBI" id="CHEBI:43474"/>
        <dbReference type="ChEBI" id="CHEBI:58189"/>
    </reaction>
    <physiologicalReaction direction="left-to-right" evidence="8">
        <dbReference type="Rhea" id="RHEA:19670"/>
    </physiologicalReaction>
</comment>
<dbReference type="SUPFAM" id="SSF50465">
    <property type="entry name" value="EF-Tu/eEF-1alpha/eIF2-gamma C-terminal domain"/>
    <property type="match status" value="1"/>
</dbReference>
<dbReference type="STRING" id="944018.H8ZE87"/>
<dbReference type="GO" id="GO:0003924">
    <property type="term" value="F:GTPase activity"/>
    <property type="evidence" value="ECO:0007669"/>
    <property type="project" value="InterPro"/>
</dbReference>
<comment type="subunit">
    <text evidence="9">Component of the Dom34-Hbs1 complex, also named Pelota-HBS1L complex, composed of dom34 and hbs1.</text>
</comment>
<keyword evidence="5" id="KW-0378">Hydrolase</keyword>
<evidence type="ECO:0000256" key="3">
    <source>
        <dbReference type="ARBA" id="ARBA00022490"/>
    </source>
</evidence>
<evidence type="ECO:0000256" key="8">
    <source>
        <dbReference type="ARBA" id="ARBA00049117"/>
    </source>
</evidence>
<dbReference type="AlphaFoldDB" id="H8ZE87"/>
<dbReference type="Pfam" id="PF22594">
    <property type="entry name" value="GTP-eEF1A_C"/>
    <property type="match status" value="1"/>
</dbReference>
<keyword evidence="4" id="KW-0547">Nucleotide-binding</keyword>
<evidence type="ECO:0000256" key="4">
    <source>
        <dbReference type="ARBA" id="ARBA00022741"/>
    </source>
</evidence>